<evidence type="ECO:0000256" key="3">
    <source>
        <dbReference type="ARBA" id="ARBA00022912"/>
    </source>
</evidence>
<dbReference type="PANTHER" id="PTHR13832">
    <property type="entry name" value="PROTEIN PHOSPHATASE 2C"/>
    <property type="match status" value="1"/>
</dbReference>
<keyword evidence="8" id="KW-1185">Reference proteome</keyword>
<keyword evidence="2 4" id="KW-0378">Hydrolase</keyword>
<feature type="region of interest" description="Disordered" evidence="5">
    <location>
        <begin position="620"/>
        <end position="649"/>
    </location>
</feature>
<dbReference type="AlphaFoldDB" id="A0A162PB95"/>
<dbReference type="GO" id="GO:0046872">
    <property type="term" value="F:metal ion binding"/>
    <property type="evidence" value="ECO:0007669"/>
    <property type="project" value="UniProtKB-KW"/>
</dbReference>
<evidence type="ECO:0000259" key="6">
    <source>
        <dbReference type="PROSITE" id="PS51746"/>
    </source>
</evidence>
<feature type="compositionally biased region" description="Basic and acidic residues" evidence="5">
    <location>
        <begin position="631"/>
        <end position="649"/>
    </location>
</feature>
<dbReference type="PROSITE" id="PS01032">
    <property type="entry name" value="PPM_1"/>
    <property type="match status" value="1"/>
</dbReference>
<feature type="domain" description="PPM-type phosphatase" evidence="6">
    <location>
        <begin position="167"/>
        <end position="614"/>
    </location>
</feature>
<evidence type="ECO:0000256" key="5">
    <source>
        <dbReference type="SAM" id="MobiDB-lite"/>
    </source>
</evidence>
<evidence type="ECO:0000313" key="7">
    <source>
        <dbReference type="EMBL" id="KZL86945.1"/>
    </source>
</evidence>
<dbReference type="STRING" id="1573173.A0A162PB95"/>
<feature type="region of interest" description="Disordered" evidence="5">
    <location>
        <begin position="396"/>
        <end position="425"/>
    </location>
</feature>
<dbReference type="InterPro" id="IPR036457">
    <property type="entry name" value="PPM-type-like_dom_sf"/>
</dbReference>
<gene>
    <name evidence="7" type="ORF">CI238_08532</name>
</gene>
<feature type="compositionally biased region" description="Basic and acidic residues" evidence="5">
    <location>
        <begin position="267"/>
        <end position="282"/>
    </location>
</feature>
<dbReference type="SUPFAM" id="SSF81606">
    <property type="entry name" value="PP2C-like"/>
    <property type="match status" value="1"/>
</dbReference>
<dbReference type="CDD" id="cd00143">
    <property type="entry name" value="PP2Cc"/>
    <property type="match status" value="1"/>
</dbReference>
<keyword evidence="1" id="KW-0479">Metal-binding</keyword>
<feature type="region of interest" description="Disordered" evidence="5">
    <location>
        <begin position="110"/>
        <end position="146"/>
    </location>
</feature>
<dbReference type="InterPro" id="IPR015655">
    <property type="entry name" value="PP2C"/>
</dbReference>
<protein>
    <submittedName>
        <fullName evidence="7">Protein phosphatase 2c</fullName>
    </submittedName>
</protein>
<reference evidence="7 8" key="1">
    <citation type="submission" date="2015-06" db="EMBL/GenBank/DDBJ databases">
        <title>Survival trade-offs in plant roots during colonization by closely related pathogenic and mutualistic fungi.</title>
        <authorList>
            <person name="Hacquard S."/>
            <person name="Kracher B."/>
            <person name="Hiruma K."/>
            <person name="Weinman A."/>
            <person name="Muench P."/>
            <person name="Garrido Oter R."/>
            <person name="Ver Loren van Themaat E."/>
            <person name="Dallerey J.-F."/>
            <person name="Damm U."/>
            <person name="Henrissat B."/>
            <person name="Lespinet O."/>
            <person name="Thon M."/>
            <person name="Kemen E."/>
            <person name="McHardy A.C."/>
            <person name="Schulze-Lefert P."/>
            <person name="O'Connell R.J."/>
        </authorList>
    </citation>
    <scope>NUCLEOTIDE SEQUENCE [LARGE SCALE GENOMIC DNA]</scope>
    <source>
        <strain evidence="7 8">MAFF 238704</strain>
    </source>
</reference>
<comment type="caution">
    <text evidence="7">The sequence shown here is derived from an EMBL/GenBank/DDBJ whole genome shotgun (WGS) entry which is preliminary data.</text>
</comment>
<proteinExistence type="inferred from homology"/>
<evidence type="ECO:0000256" key="2">
    <source>
        <dbReference type="ARBA" id="ARBA00022801"/>
    </source>
</evidence>
<dbReference type="InterPro" id="IPR001932">
    <property type="entry name" value="PPM-type_phosphatase-like_dom"/>
</dbReference>
<evidence type="ECO:0000256" key="1">
    <source>
        <dbReference type="ARBA" id="ARBA00022723"/>
    </source>
</evidence>
<dbReference type="PANTHER" id="PTHR13832:SF589">
    <property type="entry name" value="[PYRUVATE DEHYDROGENASE [ACETYL-TRANSFERRING]]-PHOSPHATASE 2, MITOCHONDRIAL"/>
    <property type="match status" value="1"/>
</dbReference>
<accession>A0A162PB95</accession>
<dbReference type="GO" id="GO:0004722">
    <property type="term" value="F:protein serine/threonine phosphatase activity"/>
    <property type="evidence" value="ECO:0007669"/>
    <property type="project" value="InterPro"/>
</dbReference>
<dbReference type="PROSITE" id="PS51746">
    <property type="entry name" value="PPM_2"/>
    <property type="match status" value="1"/>
</dbReference>
<evidence type="ECO:0000313" key="8">
    <source>
        <dbReference type="Proteomes" id="UP000076584"/>
    </source>
</evidence>
<dbReference type="SMART" id="SM00332">
    <property type="entry name" value="PP2Cc"/>
    <property type="match status" value="1"/>
</dbReference>
<dbReference type="Proteomes" id="UP000076584">
    <property type="component" value="Unassembled WGS sequence"/>
</dbReference>
<name>A0A162PB95_COLIC</name>
<dbReference type="InterPro" id="IPR000222">
    <property type="entry name" value="PP2C_BS"/>
</dbReference>
<dbReference type="EMBL" id="LFIW01000348">
    <property type="protein sequence ID" value="KZL86945.1"/>
    <property type="molecule type" value="Genomic_DNA"/>
</dbReference>
<organism evidence="7 8">
    <name type="scientific">Colletotrichum incanum</name>
    <name type="common">Soybean anthracnose fungus</name>
    <dbReference type="NCBI Taxonomy" id="1573173"/>
    <lineage>
        <taxon>Eukaryota</taxon>
        <taxon>Fungi</taxon>
        <taxon>Dikarya</taxon>
        <taxon>Ascomycota</taxon>
        <taxon>Pezizomycotina</taxon>
        <taxon>Sordariomycetes</taxon>
        <taxon>Hypocreomycetidae</taxon>
        <taxon>Glomerellales</taxon>
        <taxon>Glomerellaceae</taxon>
        <taxon>Colletotrichum</taxon>
        <taxon>Colletotrichum spaethianum species complex</taxon>
    </lineage>
</organism>
<dbReference type="Gene3D" id="3.60.40.10">
    <property type="entry name" value="PPM-type phosphatase domain"/>
    <property type="match status" value="2"/>
</dbReference>
<comment type="similarity">
    <text evidence="4">Belongs to the PP2C family.</text>
</comment>
<sequence length="649" mass="71607">MLAFTRCPTRQVAHRHGTIRGFATPAVRPIRSCLIANTRKPDDKPTSFTVPIPASRRDYTSQSPVIRWPATRLYRLSKSQRRCLLDGTESPSLGNRRFFHNYFVTHLPSSSLHPDSRMSAGPGHKLPRDASTPHTQTPGSSPVAAALNMPSRDLTVVRIPLKRAKHHFGVASSRGQRSYNEDTNQAGTISVPAFAKRAPISLQRRPIQKPNEATSADSALGDPQVFYFGIFDGHGGTQCAEFLRDELHGYIEQASADFGLQSSLKTSRQETGRKDEDPERSEELFMKTEEEVKDEILVPEQDRHGVLKNPERKEPLKGVDPVSAKVDDIPKAVKLEKDLVEEYRQTVGGYFRRFNPEYFKLSEDKKESDSDEPLVTVESVLMYAFLRADLDFISAQARKPDPDDPQANDRPVNNDEILGVPHKPPSGHGIGGLSRFKGGSTASIALISTPTPAPFWHPNAQSTLIVAHVGDTRILLCQTMTGLAQPLTSDHHPTTPTESRRLRRYAPAGSMVSADSFGEDRIAGLANSRAFGDMRSKRIGVSAEPEITRVEIGPAEYSFLVLMSDGISGTLSDQEIVDVIKEARTPEEGAKDVVNYATEVSHDGDNATCLVVRLGGWERRSEGGVGSLGTKEIRDKRRTEALDPRRGKQ</sequence>
<dbReference type="Pfam" id="PF00481">
    <property type="entry name" value="PP2C"/>
    <property type="match status" value="1"/>
</dbReference>
<keyword evidence="3 4" id="KW-0904">Protein phosphatase</keyword>
<evidence type="ECO:0000256" key="4">
    <source>
        <dbReference type="RuleBase" id="RU003465"/>
    </source>
</evidence>
<feature type="region of interest" description="Disordered" evidence="5">
    <location>
        <begin position="261"/>
        <end position="282"/>
    </location>
</feature>